<evidence type="ECO:0000313" key="7">
    <source>
        <dbReference type="EMBL" id="PSK90831.1"/>
    </source>
</evidence>
<evidence type="ECO:0000256" key="2">
    <source>
        <dbReference type="ARBA" id="ARBA00022801"/>
    </source>
</evidence>
<proteinExistence type="predicted"/>
<evidence type="ECO:0000256" key="3">
    <source>
        <dbReference type="ARBA" id="ARBA00022806"/>
    </source>
</evidence>
<keyword evidence="2" id="KW-0378">Hydrolase</keyword>
<evidence type="ECO:0000256" key="1">
    <source>
        <dbReference type="ARBA" id="ARBA00022741"/>
    </source>
</evidence>
<dbReference type="PANTHER" id="PTHR11070:SF2">
    <property type="entry name" value="ATP-DEPENDENT DNA HELICASE SRS2"/>
    <property type="match status" value="1"/>
</dbReference>
<evidence type="ECO:0000256" key="4">
    <source>
        <dbReference type="ARBA" id="ARBA00022840"/>
    </source>
</evidence>
<sequence length="569" mass="65101">MNQVFDAINHNRNFLVEAGAGAGKTYTLIKALRELIKDRSKEYLRTNRQIACITYTNVAKDEIKSRTDNHPVVFSETIHAFCWHLIKDFQKDLRRLISSLGDRWTERIDEVGGVGERYVDYNLGYPKIYDTSISLHHDDVIKLMTKLMSVAKFRRIVESRFPVILIDEYQDTNKDLADAIVANFIETGTGPQVGFFGDHWQKIYGSKSCGLITATPERMTVIGKQANFRSERLIVESLNKIRPELQQHFSDPDSVGEIHIFHSNGYDGERRTGQHWNGDLPENIAHDYLETTKALLEQNGWSFGPATTKILMLTNNVLANEQGYSDLIGVFSDNDDILKKNDDYINLLSDVVEPGAEAFEAGRYGEMLKVFNIKAPKITKHTDKKVWHDDMTMLLEARQTKTIGDVIDLLKTTYKPRLSKRVYDKEVSYAAALAKPVEAREEQETELINKIKSIRDLPYEQLINAVKYIDDKTLYSTKHGVKGAEFENVLIVFGRGWNQYNWNEMLELANGGENNIPVARQGAFERNRNLFYVACSRPKKRLALLFTQELTGPAIAQLEYWFGNNIIQI</sequence>
<dbReference type="GO" id="GO:0005829">
    <property type="term" value="C:cytosol"/>
    <property type="evidence" value="ECO:0007669"/>
    <property type="project" value="TreeGrafter"/>
</dbReference>
<keyword evidence="1" id="KW-0547">Nucleotide-binding</keyword>
<evidence type="ECO:0000313" key="8">
    <source>
        <dbReference type="Proteomes" id="UP000240572"/>
    </source>
</evidence>
<gene>
    <name evidence="7" type="ORF">B0I18_107243</name>
</gene>
<dbReference type="Gene3D" id="3.40.50.300">
    <property type="entry name" value="P-loop containing nucleotide triphosphate hydrolases"/>
    <property type="match status" value="2"/>
</dbReference>
<dbReference type="PANTHER" id="PTHR11070">
    <property type="entry name" value="UVRD / RECB / PCRA DNA HELICASE FAMILY MEMBER"/>
    <property type="match status" value="1"/>
</dbReference>
<protein>
    <recommendedName>
        <fullName evidence="5">DNA 3'-5' helicase II</fullName>
    </recommendedName>
</protein>
<dbReference type="AlphaFoldDB" id="A0A2P8D0T2"/>
<accession>A0A2P8D0T2</accession>
<dbReference type="Proteomes" id="UP000240572">
    <property type="component" value="Unassembled WGS sequence"/>
</dbReference>
<evidence type="ECO:0000259" key="6">
    <source>
        <dbReference type="Pfam" id="PF13361"/>
    </source>
</evidence>
<dbReference type="GO" id="GO:0005524">
    <property type="term" value="F:ATP binding"/>
    <property type="evidence" value="ECO:0007669"/>
    <property type="project" value="UniProtKB-KW"/>
</dbReference>
<name>A0A2P8D0T2_9BACT</name>
<keyword evidence="3 7" id="KW-0347">Helicase</keyword>
<dbReference type="Pfam" id="PF13245">
    <property type="entry name" value="AAA_19"/>
    <property type="match status" value="1"/>
</dbReference>
<keyword evidence="8" id="KW-1185">Reference proteome</keyword>
<keyword evidence="4" id="KW-0067">ATP-binding</keyword>
<dbReference type="EMBL" id="PYGD01000007">
    <property type="protein sequence ID" value="PSK90831.1"/>
    <property type="molecule type" value="Genomic_DNA"/>
</dbReference>
<feature type="domain" description="UvrD-like helicase C-terminal" evidence="6">
    <location>
        <begin position="312"/>
        <end position="548"/>
    </location>
</feature>
<dbReference type="Pfam" id="PF13361">
    <property type="entry name" value="UvrD_C"/>
    <property type="match status" value="1"/>
</dbReference>
<dbReference type="GO" id="GO:0003677">
    <property type="term" value="F:DNA binding"/>
    <property type="evidence" value="ECO:0007669"/>
    <property type="project" value="InterPro"/>
</dbReference>
<dbReference type="SUPFAM" id="SSF52540">
    <property type="entry name" value="P-loop containing nucleoside triphosphate hydrolases"/>
    <property type="match status" value="1"/>
</dbReference>
<dbReference type="GO" id="GO:0016787">
    <property type="term" value="F:hydrolase activity"/>
    <property type="evidence" value="ECO:0007669"/>
    <property type="project" value="UniProtKB-KW"/>
</dbReference>
<dbReference type="InterPro" id="IPR027417">
    <property type="entry name" value="P-loop_NTPase"/>
</dbReference>
<dbReference type="InterPro" id="IPR014017">
    <property type="entry name" value="DNA_helicase_UvrD-like_C"/>
</dbReference>
<reference evidence="7 8" key="1">
    <citation type="submission" date="2018-03" db="EMBL/GenBank/DDBJ databases">
        <title>Genomic Encyclopedia of Type Strains, Phase III (KMG-III): the genomes of soil and plant-associated and newly described type strains.</title>
        <authorList>
            <person name="Whitman W."/>
        </authorList>
    </citation>
    <scope>NUCLEOTIDE SEQUENCE [LARGE SCALE GENOMIC DNA]</scope>
    <source>
        <strain evidence="7 8">CGMCC 1.12700</strain>
    </source>
</reference>
<dbReference type="GO" id="GO:0000725">
    <property type="term" value="P:recombinational repair"/>
    <property type="evidence" value="ECO:0007669"/>
    <property type="project" value="TreeGrafter"/>
</dbReference>
<comment type="caution">
    <text evidence="7">The sequence shown here is derived from an EMBL/GenBank/DDBJ whole genome shotgun (WGS) entry which is preliminary data.</text>
</comment>
<organism evidence="7 8">
    <name type="scientific">Taibaiella chishuiensis</name>
    <dbReference type="NCBI Taxonomy" id="1434707"/>
    <lineage>
        <taxon>Bacteria</taxon>
        <taxon>Pseudomonadati</taxon>
        <taxon>Bacteroidota</taxon>
        <taxon>Chitinophagia</taxon>
        <taxon>Chitinophagales</taxon>
        <taxon>Chitinophagaceae</taxon>
        <taxon>Taibaiella</taxon>
    </lineage>
</organism>
<evidence type="ECO:0000256" key="5">
    <source>
        <dbReference type="ARBA" id="ARBA00034923"/>
    </source>
</evidence>
<dbReference type="InterPro" id="IPR000212">
    <property type="entry name" value="DNA_helicase_UvrD/REP"/>
</dbReference>
<dbReference type="GO" id="GO:0043138">
    <property type="term" value="F:3'-5' DNA helicase activity"/>
    <property type="evidence" value="ECO:0007669"/>
    <property type="project" value="TreeGrafter"/>
</dbReference>